<feature type="region of interest" description="Disordered" evidence="1">
    <location>
        <begin position="288"/>
        <end position="345"/>
    </location>
</feature>
<feature type="transmembrane region" description="Helical" evidence="2">
    <location>
        <begin position="12"/>
        <end position="33"/>
    </location>
</feature>
<keyword evidence="2" id="KW-0812">Transmembrane</keyword>
<evidence type="ECO:0000313" key="3">
    <source>
        <dbReference type="EMBL" id="GAA2027391.1"/>
    </source>
</evidence>
<keyword evidence="4" id="KW-1185">Reference proteome</keyword>
<evidence type="ECO:0000313" key="4">
    <source>
        <dbReference type="Proteomes" id="UP001501285"/>
    </source>
</evidence>
<feature type="transmembrane region" description="Helical" evidence="2">
    <location>
        <begin position="203"/>
        <end position="227"/>
    </location>
</feature>
<sequence>MGELMFGTTLLASFLGGVVALFAPCCVSVMLPAYLATGFRHRRGVLLATLVFGSGVATVIMPIGLGATALSRVLVTQHLWIFLIGGVLLILGGAATLTGWKPNLPMPGARAGREGRLTSAYTLGAFSGAASACCAPVLAGVAMLAGAAASFPAALSIGGAYVAGMVMPLAVVALAWDARRQRAAALLTDRPIRLRLGRWQRQATMGSVAGGVLMILMGVLASAVAVAGPGMPSGGWQTQLSAWLQHVSSNAVRALSWLPGWAVFAVLAVGIALLVRRAVRWHVVSSHATELEPTQNPQMRSPLAAAKAGSDSSGATPAEACCPPPSGSLGEAPAEPTGSLKEIPQ</sequence>
<gene>
    <name evidence="3" type="ORF">GCM10009740_16370</name>
</gene>
<feature type="transmembrane region" description="Helical" evidence="2">
    <location>
        <begin position="153"/>
        <end position="176"/>
    </location>
</feature>
<reference evidence="3 4" key="1">
    <citation type="journal article" date="2019" name="Int. J. Syst. Evol. Microbiol.">
        <title>The Global Catalogue of Microorganisms (GCM) 10K type strain sequencing project: providing services to taxonomists for standard genome sequencing and annotation.</title>
        <authorList>
            <consortium name="The Broad Institute Genomics Platform"/>
            <consortium name="The Broad Institute Genome Sequencing Center for Infectious Disease"/>
            <person name="Wu L."/>
            <person name="Ma J."/>
        </authorList>
    </citation>
    <scope>NUCLEOTIDE SEQUENCE [LARGE SCALE GENOMIC DNA]</scope>
    <source>
        <strain evidence="3 4">JCM 14283</strain>
    </source>
</reference>
<proteinExistence type="predicted"/>
<keyword evidence="2" id="KW-0472">Membrane</keyword>
<feature type="transmembrane region" description="Helical" evidence="2">
    <location>
        <begin position="121"/>
        <end position="147"/>
    </location>
</feature>
<feature type="transmembrane region" description="Helical" evidence="2">
    <location>
        <begin position="79"/>
        <end position="100"/>
    </location>
</feature>
<organism evidence="3 4">
    <name type="scientific">Terrabacter terrae</name>
    <dbReference type="NCBI Taxonomy" id="318434"/>
    <lineage>
        <taxon>Bacteria</taxon>
        <taxon>Bacillati</taxon>
        <taxon>Actinomycetota</taxon>
        <taxon>Actinomycetes</taxon>
        <taxon>Micrococcales</taxon>
        <taxon>Intrasporangiaceae</taxon>
        <taxon>Terrabacter</taxon>
    </lineage>
</organism>
<protein>
    <recommendedName>
        <fullName evidence="5">Cytochrome c biogenesis protein CcdA</fullName>
    </recommendedName>
</protein>
<keyword evidence="2" id="KW-1133">Transmembrane helix</keyword>
<dbReference type="PANTHER" id="PTHR31272">
    <property type="entry name" value="CYTOCHROME C-TYPE BIOGENESIS PROTEIN HI_1454-RELATED"/>
    <property type="match status" value="1"/>
</dbReference>
<comment type="caution">
    <text evidence="3">The sequence shown here is derived from an EMBL/GenBank/DDBJ whole genome shotgun (WGS) entry which is preliminary data.</text>
</comment>
<name>A0ABN2U1W0_9MICO</name>
<feature type="transmembrane region" description="Helical" evidence="2">
    <location>
        <begin position="254"/>
        <end position="275"/>
    </location>
</feature>
<feature type="compositionally biased region" description="Low complexity" evidence="1">
    <location>
        <begin position="304"/>
        <end position="315"/>
    </location>
</feature>
<dbReference type="InterPro" id="IPR051790">
    <property type="entry name" value="Cytochrome_c-biogenesis_DsbD"/>
</dbReference>
<accession>A0ABN2U1W0</accession>
<dbReference type="Proteomes" id="UP001501285">
    <property type="component" value="Unassembled WGS sequence"/>
</dbReference>
<evidence type="ECO:0000256" key="1">
    <source>
        <dbReference type="SAM" id="MobiDB-lite"/>
    </source>
</evidence>
<dbReference type="EMBL" id="BAAANB010000006">
    <property type="protein sequence ID" value="GAA2027391.1"/>
    <property type="molecule type" value="Genomic_DNA"/>
</dbReference>
<feature type="compositionally biased region" description="Polar residues" evidence="1">
    <location>
        <begin position="288"/>
        <end position="299"/>
    </location>
</feature>
<feature type="transmembrane region" description="Helical" evidence="2">
    <location>
        <begin position="45"/>
        <end position="67"/>
    </location>
</feature>
<dbReference type="RefSeq" id="WP_343989841.1">
    <property type="nucleotide sequence ID" value="NZ_BAAANB010000006.1"/>
</dbReference>
<evidence type="ECO:0008006" key="5">
    <source>
        <dbReference type="Google" id="ProtNLM"/>
    </source>
</evidence>
<dbReference type="PANTHER" id="PTHR31272:SF4">
    <property type="entry name" value="CYTOCHROME C-TYPE BIOGENESIS PROTEIN HI_1454-RELATED"/>
    <property type="match status" value="1"/>
</dbReference>
<evidence type="ECO:0000256" key="2">
    <source>
        <dbReference type="SAM" id="Phobius"/>
    </source>
</evidence>